<accession>A0ABW3I4S1</accession>
<gene>
    <name evidence="1" type="ORF">ACFQ1O_12270</name>
</gene>
<dbReference type="Proteomes" id="UP001596997">
    <property type="component" value="Unassembled WGS sequence"/>
</dbReference>
<comment type="caution">
    <text evidence="1">The sequence shown here is derived from an EMBL/GenBank/DDBJ whole genome shotgun (WGS) entry which is preliminary data.</text>
</comment>
<organism evidence="1 2">
    <name type="scientific">Pseudofulvibacter geojedonensis</name>
    <dbReference type="NCBI Taxonomy" id="1123758"/>
    <lineage>
        <taxon>Bacteria</taxon>
        <taxon>Pseudomonadati</taxon>
        <taxon>Bacteroidota</taxon>
        <taxon>Flavobacteriia</taxon>
        <taxon>Flavobacteriales</taxon>
        <taxon>Flavobacteriaceae</taxon>
        <taxon>Pseudofulvibacter</taxon>
    </lineage>
</organism>
<dbReference type="CDD" id="cd03801">
    <property type="entry name" value="GT4_PimA-like"/>
    <property type="match status" value="1"/>
</dbReference>
<evidence type="ECO:0000313" key="1">
    <source>
        <dbReference type="EMBL" id="MFD0964781.1"/>
    </source>
</evidence>
<dbReference type="Pfam" id="PF13692">
    <property type="entry name" value="Glyco_trans_1_4"/>
    <property type="match status" value="1"/>
</dbReference>
<reference evidence="2" key="1">
    <citation type="journal article" date="2019" name="Int. J. Syst. Evol. Microbiol.">
        <title>The Global Catalogue of Microorganisms (GCM) 10K type strain sequencing project: providing services to taxonomists for standard genome sequencing and annotation.</title>
        <authorList>
            <consortium name="The Broad Institute Genomics Platform"/>
            <consortium name="The Broad Institute Genome Sequencing Center for Infectious Disease"/>
            <person name="Wu L."/>
            <person name="Ma J."/>
        </authorList>
    </citation>
    <scope>NUCLEOTIDE SEQUENCE [LARGE SCALE GENOMIC DNA]</scope>
    <source>
        <strain evidence="2">CCUG 62114</strain>
    </source>
</reference>
<dbReference type="RefSeq" id="WP_377716329.1">
    <property type="nucleotide sequence ID" value="NZ_JBHTJM010000010.1"/>
</dbReference>
<dbReference type="EMBL" id="JBHTJM010000010">
    <property type="protein sequence ID" value="MFD0964781.1"/>
    <property type="molecule type" value="Genomic_DNA"/>
</dbReference>
<dbReference type="Gene3D" id="3.40.50.2000">
    <property type="entry name" value="Glycogen Phosphorylase B"/>
    <property type="match status" value="1"/>
</dbReference>
<protein>
    <submittedName>
        <fullName evidence="1">Glycosyltransferase</fullName>
    </submittedName>
</protein>
<sequence length="413" mass="47818">MKKVIIIGLVWPEPSSTGAGTRMLQLINLFKKQNYQIIFISAAEKSEYSYDLIKTGVIEQPITLNDSSFDSWISNENPDIVLFDRFMTEEQYGWRVSENCPKALKILDTEDLHCLRKVRQDLFKKDIPFTIPKLKSSDIAKREIASMYRCDLSLLISSYEMDILMNEFSIDSSILFHLPFLLNRNELLQKSPGFINRKDFICIGNFLHEPNYDAVLYLKQEIWPLIRKKLPQARLKVFGAYPSQKVMQLHNEKQGFMVFGRANNALEELSKCRVNLAPLRFGAGLKTKLLEGMLSGTPSVTTKIGAEGFRYKEWNGFVTNNPIDFANYSVQLHQDEQLWGTKQKNAEVLLEQFTVKNYKEDFFNRLLEIANKLENHRVSNFIGSMLQHHNQQSTKYMSKWIEEKNKNKPGSSS</sequence>
<dbReference type="SUPFAM" id="SSF53756">
    <property type="entry name" value="UDP-Glycosyltransferase/glycogen phosphorylase"/>
    <property type="match status" value="1"/>
</dbReference>
<proteinExistence type="predicted"/>
<name>A0ABW3I4S1_9FLAO</name>
<evidence type="ECO:0000313" key="2">
    <source>
        <dbReference type="Proteomes" id="UP001596997"/>
    </source>
</evidence>
<keyword evidence="2" id="KW-1185">Reference proteome</keyword>